<keyword evidence="2" id="KW-0238">DNA-binding</keyword>
<dbReference type="EMBL" id="SUMG01000002">
    <property type="protein sequence ID" value="NBG87490.1"/>
    <property type="molecule type" value="Genomic_DNA"/>
</dbReference>
<dbReference type="InterPro" id="IPR036390">
    <property type="entry name" value="WH_DNA-bd_sf"/>
</dbReference>
<sequence>MLEIDLKSRLPIYEQLVEGFKRLIMEEVIKTDEKLPSVRSLARELTINPNTIQKAYKALEQEGYIYTVQGRGNFAQGIEGKDQKEKLLKLKGELKKTMAEAIYLGMEKKEIVQLIEEAQQQVGGERDDD</sequence>
<dbReference type="CDD" id="cd07377">
    <property type="entry name" value="WHTH_GntR"/>
    <property type="match status" value="1"/>
</dbReference>
<comment type="caution">
    <text evidence="5">The sequence shown here is derived from an EMBL/GenBank/DDBJ whole genome shotgun (WGS) entry which is preliminary data.</text>
</comment>
<evidence type="ECO:0000256" key="3">
    <source>
        <dbReference type="ARBA" id="ARBA00023163"/>
    </source>
</evidence>
<keyword evidence="6" id="KW-1185">Reference proteome</keyword>
<gene>
    <name evidence="5" type="ORF">ISALK_03160</name>
</gene>
<dbReference type="InterPro" id="IPR036388">
    <property type="entry name" value="WH-like_DNA-bd_sf"/>
</dbReference>
<dbReference type="Proteomes" id="UP000449710">
    <property type="component" value="Unassembled WGS sequence"/>
</dbReference>
<dbReference type="Gene3D" id="1.10.10.10">
    <property type="entry name" value="Winged helix-like DNA-binding domain superfamily/Winged helix DNA-binding domain"/>
    <property type="match status" value="1"/>
</dbReference>
<accession>A0AA43XIK5</accession>
<dbReference type="Pfam" id="PF00392">
    <property type="entry name" value="GntR"/>
    <property type="match status" value="1"/>
</dbReference>
<dbReference type="GO" id="GO:0003677">
    <property type="term" value="F:DNA binding"/>
    <property type="evidence" value="ECO:0007669"/>
    <property type="project" value="UniProtKB-KW"/>
</dbReference>
<dbReference type="RefSeq" id="WP_160718947.1">
    <property type="nucleotide sequence ID" value="NZ_SUMG01000002.1"/>
</dbReference>
<organism evidence="5 6">
    <name type="scientific">Isachenkonia alkalipeptolytica</name>
    <dbReference type="NCBI Taxonomy" id="2565777"/>
    <lineage>
        <taxon>Bacteria</taxon>
        <taxon>Bacillati</taxon>
        <taxon>Bacillota</taxon>
        <taxon>Clostridia</taxon>
        <taxon>Eubacteriales</taxon>
        <taxon>Clostridiaceae</taxon>
        <taxon>Isachenkonia</taxon>
    </lineage>
</organism>
<evidence type="ECO:0000256" key="1">
    <source>
        <dbReference type="ARBA" id="ARBA00023015"/>
    </source>
</evidence>
<name>A0AA43XIK5_9CLOT</name>
<keyword evidence="3" id="KW-0804">Transcription</keyword>
<evidence type="ECO:0000259" key="4">
    <source>
        <dbReference type="PROSITE" id="PS50949"/>
    </source>
</evidence>
<dbReference type="PANTHER" id="PTHR38445">
    <property type="entry name" value="HTH-TYPE TRANSCRIPTIONAL REPRESSOR YTRA"/>
    <property type="match status" value="1"/>
</dbReference>
<proteinExistence type="predicted"/>
<feature type="domain" description="HTH gntR-type" evidence="4">
    <location>
        <begin position="10"/>
        <end position="78"/>
    </location>
</feature>
<keyword evidence="1" id="KW-0805">Transcription regulation</keyword>
<dbReference type="SMART" id="SM00345">
    <property type="entry name" value="HTH_GNTR"/>
    <property type="match status" value="1"/>
</dbReference>
<dbReference type="GO" id="GO:0003700">
    <property type="term" value="F:DNA-binding transcription factor activity"/>
    <property type="evidence" value="ECO:0007669"/>
    <property type="project" value="InterPro"/>
</dbReference>
<dbReference type="PROSITE" id="PS50949">
    <property type="entry name" value="HTH_GNTR"/>
    <property type="match status" value="1"/>
</dbReference>
<evidence type="ECO:0000313" key="6">
    <source>
        <dbReference type="Proteomes" id="UP000449710"/>
    </source>
</evidence>
<evidence type="ECO:0000256" key="2">
    <source>
        <dbReference type="ARBA" id="ARBA00023125"/>
    </source>
</evidence>
<dbReference type="InterPro" id="IPR000524">
    <property type="entry name" value="Tscrpt_reg_HTH_GntR"/>
</dbReference>
<evidence type="ECO:0000313" key="5">
    <source>
        <dbReference type="EMBL" id="NBG87490.1"/>
    </source>
</evidence>
<protein>
    <submittedName>
        <fullName evidence="5">GntR family transcriptional regulator</fullName>
    </submittedName>
</protein>
<reference evidence="5 6" key="1">
    <citation type="submission" date="2019-04" db="EMBL/GenBank/DDBJ databases">
        <title>Isachenkonia alkalipeptolytica gen. nov. sp. nov. a new anaerobic, alkiliphilic organothrophic bacterium capable to reduce synthesized ferrihydrite isolated from a soda lake.</title>
        <authorList>
            <person name="Toshchakov S.V."/>
            <person name="Zavarzina D.G."/>
            <person name="Zhilina T.N."/>
            <person name="Kostrikina N.A."/>
            <person name="Kublanov I.V."/>
        </authorList>
    </citation>
    <scope>NUCLEOTIDE SEQUENCE [LARGE SCALE GENOMIC DNA]</scope>
    <source>
        <strain evidence="5 6">Z-1701</strain>
    </source>
</reference>
<dbReference type="PANTHER" id="PTHR38445:SF9">
    <property type="entry name" value="HTH-TYPE TRANSCRIPTIONAL REPRESSOR YTRA"/>
    <property type="match status" value="1"/>
</dbReference>
<dbReference type="SUPFAM" id="SSF46785">
    <property type="entry name" value="Winged helix' DNA-binding domain"/>
    <property type="match status" value="1"/>
</dbReference>
<dbReference type="AlphaFoldDB" id="A0AA43XIK5"/>